<feature type="compositionally biased region" description="Low complexity" evidence="10">
    <location>
        <begin position="16"/>
        <end position="26"/>
    </location>
</feature>
<dbReference type="AlphaFoldDB" id="A0A6V7PHQ8"/>
<feature type="domain" description="Serine-threonine/tyrosine-protein kinase catalytic" evidence="12">
    <location>
        <begin position="378"/>
        <end position="427"/>
    </location>
</feature>
<evidence type="ECO:0000259" key="12">
    <source>
        <dbReference type="Pfam" id="PF07714"/>
    </source>
</evidence>
<gene>
    <name evidence="13" type="ORF">CB5_LOCUS13389</name>
</gene>
<dbReference type="PANTHER" id="PTHR47984:SF31">
    <property type="entry name" value="OS03G0227900 PROTEIN"/>
    <property type="match status" value="1"/>
</dbReference>
<evidence type="ECO:0000256" key="6">
    <source>
        <dbReference type="ARBA" id="ARBA00022777"/>
    </source>
</evidence>
<evidence type="ECO:0000256" key="8">
    <source>
        <dbReference type="ARBA" id="ARBA00022989"/>
    </source>
</evidence>
<dbReference type="GO" id="GO:0005524">
    <property type="term" value="F:ATP binding"/>
    <property type="evidence" value="ECO:0007669"/>
    <property type="project" value="UniProtKB-KW"/>
</dbReference>
<feature type="compositionally biased region" description="Basic and acidic residues" evidence="10">
    <location>
        <begin position="58"/>
        <end position="75"/>
    </location>
</feature>
<feature type="region of interest" description="Disordered" evidence="10">
    <location>
        <begin position="1"/>
        <end position="90"/>
    </location>
</feature>
<dbReference type="PANTHER" id="PTHR47984">
    <property type="entry name" value="OS01G0323000 PROTEIN"/>
    <property type="match status" value="1"/>
</dbReference>
<dbReference type="InterPro" id="IPR001245">
    <property type="entry name" value="Ser-Thr/Tyr_kinase_cat_dom"/>
</dbReference>
<keyword evidence="2" id="KW-0597">Phosphoprotein</keyword>
<proteinExistence type="predicted"/>
<dbReference type="InterPro" id="IPR011009">
    <property type="entry name" value="Kinase-like_dom_sf"/>
</dbReference>
<evidence type="ECO:0000256" key="10">
    <source>
        <dbReference type="SAM" id="MobiDB-lite"/>
    </source>
</evidence>
<name>A0A6V7PHQ8_ANACO</name>
<keyword evidence="7" id="KW-0067">ATP-binding</keyword>
<dbReference type="Pfam" id="PF07714">
    <property type="entry name" value="PK_Tyr_Ser-Thr"/>
    <property type="match status" value="1"/>
</dbReference>
<evidence type="ECO:0000256" key="11">
    <source>
        <dbReference type="SAM" id="Phobius"/>
    </source>
</evidence>
<dbReference type="GO" id="GO:0016020">
    <property type="term" value="C:membrane"/>
    <property type="evidence" value="ECO:0007669"/>
    <property type="project" value="UniProtKB-SubCell"/>
</dbReference>
<keyword evidence="5" id="KW-0547">Nucleotide-binding</keyword>
<evidence type="ECO:0000256" key="5">
    <source>
        <dbReference type="ARBA" id="ARBA00022741"/>
    </source>
</evidence>
<comment type="subcellular location">
    <subcellularLocation>
        <location evidence="1">Membrane</location>
        <topology evidence="1">Single-pass membrane protein</topology>
    </subcellularLocation>
</comment>
<evidence type="ECO:0000256" key="7">
    <source>
        <dbReference type="ARBA" id="ARBA00022840"/>
    </source>
</evidence>
<dbReference type="GO" id="GO:0004672">
    <property type="term" value="F:protein kinase activity"/>
    <property type="evidence" value="ECO:0007669"/>
    <property type="project" value="InterPro"/>
</dbReference>
<evidence type="ECO:0000256" key="9">
    <source>
        <dbReference type="ARBA" id="ARBA00023136"/>
    </source>
</evidence>
<dbReference type="EMBL" id="LR862148">
    <property type="protein sequence ID" value="CAD1830178.1"/>
    <property type="molecule type" value="Genomic_DNA"/>
</dbReference>
<keyword evidence="9 11" id="KW-0472">Membrane</keyword>
<dbReference type="SUPFAM" id="SSF56112">
    <property type="entry name" value="Protein kinase-like (PK-like)"/>
    <property type="match status" value="1"/>
</dbReference>
<evidence type="ECO:0000256" key="1">
    <source>
        <dbReference type="ARBA" id="ARBA00004167"/>
    </source>
</evidence>
<feature type="transmembrane region" description="Helical" evidence="11">
    <location>
        <begin position="172"/>
        <end position="196"/>
    </location>
</feature>
<evidence type="ECO:0000256" key="4">
    <source>
        <dbReference type="ARBA" id="ARBA00022692"/>
    </source>
</evidence>
<feature type="compositionally biased region" description="Polar residues" evidence="10">
    <location>
        <begin position="35"/>
        <end position="44"/>
    </location>
</feature>
<accession>A0A6V7PHQ8</accession>
<keyword evidence="3" id="KW-0808">Transferase</keyword>
<reference evidence="13" key="1">
    <citation type="submission" date="2020-07" db="EMBL/GenBank/DDBJ databases">
        <authorList>
            <person name="Lin J."/>
        </authorList>
    </citation>
    <scope>NUCLEOTIDE SEQUENCE</scope>
</reference>
<protein>
    <recommendedName>
        <fullName evidence="12">Serine-threonine/tyrosine-protein kinase catalytic domain-containing protein</fullName>
    </recommendedName>
</protein>
<dbReference type="Gene3D" id="3.30.200.20">
    <property type="entry name" value="Phosphorylase Kinase, domain 1"/>
    <property type="match status" value="1"/>
</dbReference>
<evidence type="ECO:0000313" key="13">
    <source>
        <dbReference type="EMBL" id="CAD1830178.1"/>
    </source>
</evidence>
<keyword evidence="8 11" id="KW-1133">Transmembrane helix</keyword>
<keyword evidence="4 11" id="KW-0812">Transmembrane</keyword>
<sequence length="430" mass="46619">MHFTNTSGLIHRKRQPSSPAAASPNSPEHRRCRSSRLQPTSPSPSRGLCAASPPRRNATLDHPCRLPRSLRDHPGRWPPPQRAAAAASASLWPPKVCSGRADLASSPSRRRRPGPPLLPPFGLLQLPAVAPELPPAAVAAAALGTRAGSRAGSVGSAVVAAAPRRQLRLRSAVLAVSTPWSLFGCCFWIACVVPAIRGCSDASRGEHGDRWSVMITVLTSLWINSARLALFGATFPDCALFAEPSGCSRASHSEPLILWKLRGFCAIVHLVATVGSACVCVVTSGLIVHDPIAFAEIEKSILARFSAKLAERTRFWFGFLPMCDGGFRCQNRHFREPGFVQLSGDNCVVTLELVPDEVGHRRVEAELAEALQTLELGQAEKEFKVEVEVIGKVRHKNLVGLIGYCAEGTKRMLVYEYIDNGNLEQWLLFE</sequence>
<dbReference type="InterPro" id="IPR052232">
    <property type="entry name" value="RLK_Ser/Thr-Kinase"/>
</dbReference>
<evidence type="ECO:0000256" key="2">
    <source>
        <dbReference type="ARBA" id="ARBA00022553"/>
    </source>
</evidence>
<evidence type="ECO:0000256" key="3">
    <source>
        <dbReference type="ARBA" id="ARBA00022679"/>
    </source>
</evidence>
<organism evidence="13">
    <name type="scientific">Ananas comosus var. bracteatus</name>
    <name type="common">red pineapple</name>
    <dbReference type="NCBI Taxonomy" id="296719"/>
    <lineage>
        <taxon>Eukaryota</taxon>
        <taxon>Viridiplantae</taxon>
        <taxon>Streptophyta</taxon>
        <taxon>Embryophyta</taxon>
        <taxon>Tracheophyta</taxon>
        <taxon>Spermatophyta</taxon>
        <taxon>Magnoliopsida</taxon>
        <taxon>Liliopsida</taxon>
        <taxon>Poales</taxon>
        <taxon>Bromeliaceae</taxon>
        <taxon>Bromelioideae</taxon>
        <taxon>Ananas</taxon>
    </lineage>
</organism>
<keyword evidence="6" id="KW-0418">Kinase</keyword>